<gene>
    <name evidence="1" type="ORF">CMV_008052</name>
</gene>
<keyword evidence="2" id="KW-1185">Reference proteome</keyword>
<accession>A0A8J4RGZ6</accession>
<dbReference type="EMBL" id="JRKL02000823">
    <property type="protein sequence ID" value="KAF3968004.1"/>
    <property type="molecule type" value="Genomic_DNA"/>
</dbReference>
<protein>
    <submittedName>
        <fullName evidence="1">Uncharacterized protein</fullName>
    </submittedName>
</protein>
<comment type="caution">
    <text evidence="1">The sequence shown here is derived from an EMBL/GenBank/DDBJ whole genome shotgun (WGS) entry which is preliminary data.</text>
</comment>
<proteinExistence type="predicted"/>
<reference evidence="1" key="1">
    <citation type="submission" date="2020-03" db="EMBL/GenBank/DDBJ databases">
        <title>Castanea mollissima Vanexum genome sequencing.</title>
        <authorList>
            <person name="Staton M."/>
        </authorList>
    </citation>
    <scope>NUCLEOTIDE SEQUENCE</scope>
    <source>
        <tissue evidence="1">Leaf</tissue>
    </source>
</reference>
<dbReference type="AlphaFoldDB" id="A0A8J4RGZ6"/>
<organism evidence="1 2">
    <name type="scientific">Castanea mollissima</name>
    <name type="common">Chinese chestnut</name>
    <dbReference type="NCBI Taxonomy" id="60419"/>
    <lineage>
        <taxon>Eukaryota</taxon>
        <taxon>Viridiplantae</taxon>
        <taxon>Streptophyta</taxon>
        <taxon>Embryophyta</taxon>
        <taxon>Tracheophyta</taxon>
        <taxon>Spermatophyta</taxon>
        <taxon>Magnoliopsida</taxon>
        <taxon>eudicotyledons</taxon>
        <taxon>Gunneridae</taxon>
        <taxon>Pentapetalae</taxon>
        <taxon>rosids</taxon>
        <taxon>fabids</taxon>
        <taxon>Fagales</taxon>
        <taxon>Fagaceae</taxon>
        <taxon>Castanea</taxon>
    </lineage>
</organism>
<name>A0A8J4RGZ6_9ROSI</name>
<evidence type="ECO:0000313" key="2">
    <source>
        <dbReference type="Proteomes" id="UP000737018"/>
    </source>
</evidence>
<evidence type="ECO:0000313" key="1">
    <source>
        <dbReference type="EMBL" id="KAF3968004.1"/>
    </source>
</evidence>
<sequence length="117" mass="13649">MHLQFTIETFDPLHKPPKDLIEYNNDWASLISTCSLCYTKTVLNISQYVPKGFMKIGLDDISLMFTAKFLSNLFKSSNNIALYTIFFNDFYIRVIRNNRDIVAWKRNKWGVGHTSDS</sequence>
<dbReference type="Proteomes" id="UP000737018">
    <property type="component" value="Unassembled WGS sequence"/>
</dbReference>